<feature type="domain" description="KIB1-4 beta-propeller" evidence="1">
    <location>
        <begin position="105"/>
        <end position="229"/>
    </location>
</feature>
<dbReference type="InterPro" id="IPR011009">
    <property type="entry name" value="Kinase-like_dom_sf"/>
</dbReference>
<dbReference type="InterPro" id="IPR050796">
    <property type="entry name" value="SCF_F-box_component"/>
</dbReference>
<organism evidence="2 3">
    <name type="scientific">Stephania yunnanensis</name>
    <dbReference type="NCBI Taxonomy" id="152371"/>
    <lineage>
        <taxon>Eukaryota</taxon>
        <taxon>Viridiplantae</taxon>
        <taxon>Streptophyta</taxon>
        <taxon>Embryophyta</taxon>
        <taxon>Tracheophyta</taxon>
        <taxon>Spermatophyta</taxon>
        <taxon>Magnoliopsida</taxon>
        <taxon>Ranunculales</taxon>
        <taxon>Menispermaceae</taxon>
        <taxon>Menispermoideae</taxon>
        <taxon>Cissampelideae</taxon>
        <taxon>Stephania</taxon>
    </lineage>
</organism>
<name>A0AAP0P9J2_9MAGN</name>
<sequence length="593" mass="68250">MEEESKKIACFGLQSKLTENIIFEEILPRLPIKSIFRFKLVSQKWLSFITHDPLLPTHHSQKGPNTTNDITSSGLFCPGSQLFISSDDQNHQFKWNKPEFMTGQPDEVLGCCNGLIYGMLPGYLKIFIFNPITKHTVYAPNLLNHRPVGLVADPRNPSLGFTILAIHNDKRKFKLYSSKTDEWRVFGADPWYPLPRYHQAVFTGGKRLYLSFGKHITWFDVEREIAGMIECPDEGTDIRVHPYGQPYYTNIGMCDGELSYSNLTREGEIEIWSEGHNIWLEGKILMFVWVKKHTVSLPKVFKGNWNVVSRICKKIKISNPKKAARFLAHRCWVSALPYSGGEHMWFTINLDDHPKVFLYNLRTKELKSIKGHCWSLKRTYKVWNASLEWLRAGIGYELRAFKAKLQRRRQELSRTTPDQPVDDEAVYYKVAGECPKGRVYNLGSLRRKKRRYVDPDANTSQVLAQRGMGNFMILRFSFSSIDHSLVVFQTQLFFDRLLTRVRKKDKSLGKVMLNGGYDGAVFDVWSCVVILYVLLTASLPFDDQNLEVLYRKAAKGKINIPSWLSPGAQNLIRRILDPNPTTLITIAEIKEDG</sequence>
<evidence type="ECO:0000313" key="2">
    <source>
        <dbReference type="EMBL" id="KAK9135922.1"/>
    </source>
</evidence>
<dbReference type="SUPFAM" id="SSF81383">
    <property type="entry name" value="F-box domain"/>
    <property type="match status" value="1"/>
</dbReference>
<gene>
    <name evidence="2" type="ORF">Syun_015252</name>
</gene>
<dbReference type="AlphaFoldDB" id="A0AAP0P9J2"/>
<evidence type="ECO:0000259" key="1">
    <source>
        <dbReference type="Pfam" id="PF03478"/>
    </source>
</evidence>
<comment type="caution">
    <text evidence="2">The sequence shown here is derived from an EMBL/GenBank/DDBJ whole genome shotgun (WGS) entry which is preliminary data.</text>
</comment>
<dbReference type="PANTHER" id="PTHR31672">
    <property type="entry name" value="BNACNNG10540D PROTEIN"/>
    <property type="match status" value="1"/>
</dbReference>
<dbReference type="InterPro" id="IPR005174">
    <property type="entry name" value="KIB1-4_b-propeller"/>
</dbReference>
<reference evidence="2 3" key="1">
    <citation type="submission" date="2024-01" db="EMBL/GenBank/DDBJ databases">
        <title>Genome assemblies of Stephania.</title>
        <authorList>
            <person name="Yang L."/>
        </authorList>
    </citation>
    <scope>NUCLEOTIDE SEQUENCE [LARGE SCALE GENOMIC DNA]</scope>
    <source>
        <strain evidence="2">YNDBR</strain>
        <tissue evidence="2">Leaf</tissue>
    </source>
</reference>
<dbReference type="InterPro" id="IPR036047">
    <property type="entry name" value="F-box-like_dom_sf"/>
</dbReference>
<dbReference type="EMBL" id="JBBNAF010000006">
    <property type="protein sequence ID" value="KAK9135922.1"/>
    <property type="molecule type" value="Genomic_DNA"/>
</dbReference>
<keyword evidence="3" id="KW-1185">Reference proteome</keyword>
<dbReference type="SUPFAM" id="SSF56112">
    <property type="entry name" value="Protein kinase-like (PK-like)"/>
    <property type="match status" value="1"/>
</dbReference>
<evidence type="ECO:0000313" key="3">
    <source>
        <dbReference type="Proteomes" id="UP001420932"/>
    </source>
</evidence>
<dbReference type="Pfam" id="PF03478">
    <property type="entry name" value="Beta-prop_KIB1-4"/>
    <property type="match status" value="1"/>
</dbReference>
<protein>
    <recommendedName>
        <fullName evidence="1">KIB1-4 beta-propeller domain-containing protein</fullName>
    </recommendedName>
</protein>
<proteinExistence type="predicted"/>
<dbReference type="SUPFAM" id="SSF101898">
    <property type="entry name" value="NHL repeat"/>
    <property type="match status" value="1"/>
</dbReference>
<accession>A0AAP0P9J2</accession>
<dbReference type="Proteomes" id="UP001420932">
    <property type="component" value="Unassembled WGS sequence"/>
</dbReference>
<dbReference type="Gene3D" id="1.10.510.10">
    <property type="entry name" value="Transferase(Phosphotransferase) domain 1"/>
    <property type="match status" value="1"/>
</dbReference>